<sequence>MSSNYFKTDEMGSKSLFNLPPILRQTAWDIVWLIQVPKCARWPTTNSRDVCEVTPERRHMPLKTAFEVGTIRVRLCCCLRQCACRLELRTLKRYTRGSKDPFGIV</sequence>
<protein>
    <submittedName>
        <fullName evidence="1">Uncharacterized protein</fullName>
    </submittedName>
</protein>
<dbReference type="AlphaFoldDB" id="A0A9D4LBD4"/>
<dbReference type="EMBL" id="JAIWYP010000003">
    <property type="protein sequence ID" value="KAH3854673.1"/>
    <property type="molecule type" value="Genomic_DNA"/>
</dbReference>
<reference evidence="1" key="1">
    <citation type="journal article" date="2019" name="bioRxiv">
        <title>The Genome of the Zebra Mussel, Dreissena polymorpha: A Resource for Invasive Species Research.</title>
        <authorList>
            <person name="McCartney M.A."/>
            <person name="Auch B."/>
            <person name="Kono T."/>
            <person name="Mallez S."/>
            <person name="Zhang Y."/>
            <person name="Obille A."/>
            <person name="Becker A."/>
            <person name="Abrahante J.E."/>
            <person name="Garbe J."/>
            <person name="Badalamenti J.P."/>
            <person name="Herman A."/>
            <person name="Mangelson H."/>
            <person name="Liachko I."/>
            <person name="Sullivan S."/>
            <person name="Sone E.D."/>
            <person name="Koren S."/>
            <person name="Silverstein K.A.T."/>
            <person name="Beckman K.B."/>
            <person name="Gohl D.M."/>
        </authorList>
    </citation>
    <scope>NUCLEOTIDE SEQUENCE</scope>
    <source>
        <strain evidence="1">Duluth1</strain>
        <tissue evidence="1">Whole animal</tissue>
    </source>
</reference>
<keyword evidence="2" id="KW-1185">Reference proteome</keyword>
<proteinExistence type="predicted"/>
<reference evidence="1" key="2">
    <citation type="submission" date="2020-11" db="EMBL/GenBank/DDBJ databases">
        <authorList>
            <person name="McCartney M.A."/>
            <person name="Auch B."/>
            <person name="Kono T."/>
            <person name="Mallez S."/>
            <person name="Becker A."/>
            <person name="Gohl D.M."/>
            <person name="Silverstein K.A.T."/>
            <person name="Koren S."/>
            <person name="Bechman K.B."/>
            <person name="Herman A."/>
            <person name="Abrahante J.E."/>
            <person name="Garbe J."/>
        </authorList>
    </citation>
    <scope>NUCLEOTIDE SEQUENCE</scope>
    <source>
        <strain evidence="1">Duluth1</strain>
        <tissue evidence="1">Whole animal</tissue>
    </source>
</reference>
<name>A0A9D4LBD4_DREPO</name>
<comment type="caution">
    <text evidence="1">The sequence shown here is derived from an EMBL/GenBank/DDBJ whole genome shotgun (WGS) entry which is preliminary data.</text>
</comment>
<dbReference type="Proteomes" id="UP000828390">
    <property type="component" value="Unassembled WGS sequence"/>
</dbReference>
<accession>A0A9D4LBD4</accession>
<evidence type="ECO:0000313" key="2">
    <source>
        <dbReference type="Proteomes" id="UP000828390"/>
    </source>
</evidence>
<organism evidence="1 2">
    <name type="scientific">Dreissena polymorpha</name>
    <name type="common">Zebra mussel</name>
    <name type="synonym">Mytilus polymorpha</name>
    <dbReference type="NCBI Taxonomy" id="45954"/>
    <lineage>
        <taxon>Eukaryota</taxon>
        <taxon>Metazoa</taxon>
        <taxon>Spiralia</taxon>
        <taxon>Lophotrochozoa</taxon>
        <taxon>Mollusca</taxon>
        <taxon>Bivalvia</taxon>
        <taxon>Autobranchia</taxon>
        <taxon>Heteroconchia</taxon>
        <taxon>Euheterodonta</taxon>
        <taxon>Imparidentia</taxon>
        <taxon>Neoheterodontei</taxon>
        <taxon>Myida</taxon>
        <taxon>Dreissenoidea</taxon>
        <taxon>Dreissenidae</taxon>
        <taxon>Dreissena</taxon>
    </lineage>
</organism>
<evidence type="ECO:0000313" key="1">
    <source>
        <dbReference type="EMBL" id="KAH3854673.1"/>
    </source>
</evidence>
<gene>
    <name evidence="1" type="ORF">DPMN_097221</name>
</gene>